<feature type="region of interest" description="Disordered" evidence="1">
    <location>
        <begin position="1307"/>
        <end position="1330"/>
    </location>
</feature>
<dbReference type="InterPro" id="IPR008638">
    <property type="entry name" value="FhaB/CdiA-like_TPS"/>
</dbReference>
<feature type="domain" description="Filamentous haemagglutinin FhaB/tRNA nuclease CdiA-like TPS" evidence="2">
    <location>
        <begin position="604"/>
        <end position="716"/>
    </location>
</feature>
<comment type="caution">
    <text evidence="3">The sequence shown here is derived from an EMBL/GenBank/DDBJ whole genome shotgun (WGS) entry which is preliminary data.</text>
</comment>
<accession>A0ABV4Y1B2</accession>
<evidence type="ECO:0000313" key="3">
    <source>
        <dbReference type="EMBL" id="MFB2896914.1"/>
    </source>
</evidence>
<evidence type="ECO:0000256" key="1">
    <source>
        <dbReference type="SAM" id="MobiDB-lite"/>
    </source>
</evidence>
<evidence type="ECO:0000313" key="4">
    <source>
        <dbReference type="Proteomes" id="UP001576784"/>
    </source>
</evidence>
<feature type="non-terminal residue" evidence="3">
    <location>
        <position position="1330"/>
    </location>
</feature>
<dbReference type="EMBL" id="JBHFNR010000222">
    <property type="protein sequence ID" value="MFB2896914.1"/>
    <property type="molecule type" value="Genomic_DNA"/>
</dbReference>
<keyword evidence="4" id="KW-1185">Reference proteome</keyword>
<evidence type="ECO:0000259" key="2">
    <source>
        <dbReference type="SMART" id="SM00912"/>
    </source>
</evidence>
<feature type="domain" description="Filamentous haemagglutinin FhaB/tRNA nuclease CdiA-like TPS" evidence="2">
    <location>
        <begin position="32"/>
        <end position="143"/>
    </location>
</feature>
<gene>
    <name evidence="3" type="ORF">ACE1CI_28710</name>
</gene>
<dbReference type="NCBIfam" id="TIGR01901">
    <property type="entry name" value="adhes_NPXG"/>
    <property type="match status" value="2"/>
</dbReference>
<sequence>MKLHLLCFWLFNGSILIYLLDSQLAIAQIVPDTTLPVNSIATPKGNTTIIEGGTAAGANLFHSFERFSVPTGGEAFFNNALHIQNIFSRVTGRSISNIDGLIRANGTANLFLINPNGIIFGPNAKLNIGGSFLASTANSFKFTDGIEFSATNPQNTPLLSINVPIGLQYGKNAGEIRVQGKGQESGVLGTGSSFDSSLNPLEVLPGKSLTLVGGNVVIDGGLLQAPGGLVEIGGVAGEGTVKLNTDGSLSFPLDVTRADISLINKAGINVLANGGGSITISGRNLDISGYSLLSAGIAGGQESVDAKAGDITLNTTEAVTIGSSLIQNLVNFGTQAYSGNINITADSVSLKNSGRIDNSIFGFGERKGKGGNININVTKTLSFDTFTTYGDNINITTGSFSLLNGSLLPNSLDSKGEGSTLIISAKDTIYLDKGANIFAENIQLITGKLIVGDGVKVSSSASETSSGSLTIKTNQSVELRGIAQPSYLFTNTATTQTGGNLIIETGQLTFLGNTEILTNTKGVANAGDLIIRASDFVKVNPGGGILALTSVNSTGAGGNVTIETGRFEGTPPILRSLGQGKVGKLTIISPEIFPTIIKSQIVPDQTLPINSTVTEEANNINVIEGGTQIGSNLFHSFVEFSVPTTTTAYFNNALDIKNIISRVTGESVSHINGFLQANGTANIFLLNPNGIIFGQNARLNIGGSFLVTTANGIKFADGSFFSATDPNPPSLLAINLPIGLEFAANTPQPNASITVQGTGHNMNADLYAGGSSIIDYPPIGLAVSVNQTLALVGGEVKLEGGILITPFGRIELGSVVPGNFVTLTQTSIQGNGWQLGYAQVKNFQDINLKEAALLDTSGSGGGSIQLQGRRIIVNDGSYIISYTEGSNSGGDITIRAIESMEMMGKSPNNPIFNIQSFMSTEVLPEATGDAGNITIDTGRLTLKDGAQIGTVTRGQANGGNLTVTARDAIEVIGESSEKGLGRWSSILATGTYVGSSGDSGNVTIETGRLIVRDGAFIATDGGRKRGNLTVTARDAIEVMGTSTIGGTKGLPSALSATSLTGDGGNMTIDTQRLTVKDGAIILANTFGQGKAGNLTIKASVAVDVSGIGIDGPFGKSTSSLNASAAEHPFFKDSPNPITGNGGNLTIETGRLTIKDQATVNVSSTGAGKAGSLQVSANSIKLSNQASLNANTTSGGGSIQLVAPTITLRNSSITTNATGGNSGGDISVTSQFLQLRDGSTITTNATGNEITGGNITLNTNILAALKNSDITANSEQSQGGKITINADAIFGALPRTREDLQFLLNTKDPNSLNPRLLPTSDITAISQQGGP</sequence>
<proteinExistence type="predicted"/>
<feature type="compositionally biased region" description="Polar residues" evidence="1">
    <location>
        <begin position="1319"/>
        <end position="1330"/>
    </location>
</feature>
<dbReference type="RefSeq" id="WP_413266533.1">
    <property type="nucleotide sequence ID" value="NZ_JBHFNR010000222.1"/>
</dbReference>
<reference evidence="3 4" key="1">
    <citation type="submission" date="2024-09" db="EMBL/GenBank/DDBJ databases">
        <title>Floridaenema gen nov. (Aerosakkonemataceae, Aerosakkonematales ord. nov., Cyanobacteria) from benthic tropical and subtropical fresh waters, with the description of four new species.</title>
        <authorList>
            <person name="Moretto J.A."/>
            <person name="Berthold D.E."/>
            <person name="Lefler F.W."/>
            <person name="Huang I.-S."/>
            <person name="Laughinghouse H. IV."/>
        </authorList>
    </citation>
    <scope>NUCLEOTIDE SEQUENCE [LARGE SCALE GENOMIC DNA]</scope>
    <source>
        <strain evidence="3 4">BLCC-F50</strain>
    </source>
</reference>
<dbReference type="Gene3D" id="2.160.20.10">
    <property type="entry name" value="Single-stranded right-handed beta-helix, Pectin lyase-like"/>
    <property type="match status" value="3"/>
</dbReference>
<dbReference type="SUPFAM" id="SSF51126">
    <property type="entry name" value="Pectin lyase-like"/>
    <property type="match status" value="6"/>
</dbReference>
<dbReference type="Pfam" id="PF05860">
    <property type="entry name" value="TPS"/>
    <property type="match status" value="2"/>
</dbReference>
<dbReference type="InterPro" id="IPR012334">
    <property type="entry name" value="Pectin_lyas_fold"/>
</dbReference>
<name>A0ABV4Y1B2_9CYAN</name>
<dbReference type="Proteomes" id="UP001576784">
    <property type="component" value="Unassembled WGS sequence"/>
</dbReference>
<protein>
    <submittedName>
        <fullName evidence="3">Filamentous hemagglutinin N-terminal domain-containing protein</fullName>
    </submittedName>
</protein>
<organism evidence="3 4">
    <name type="scientific">Floridaenema flaviceps BLCC-F50</name>
    <dbReference type="NCBI Taxonomy" id="3153642"/>
    <lineage>
        <taxon>Bacteria</taxon>
        <taxon>Bacillati</taxon>
        <taxon>Cyanobacteriota</taxon>
        <taxon>Cyanophyceae</taxon>
        <taxon>Oscillatoriophycideae</taxon>
        <taxon>Aerosakkonematales</taxon>
        <taxon>Aerosakkonemataceae</taxon>
        <taxon>Floridanema</taxon>
        <taxon>Floridanema flaviceps</taxon>
    </lineage>
</organism>
<dbReference type="SMART" id="SM00912">
    <property type="entry name" value="Haemagg_act"/>
    <property type="match status" value="2"/>
</dbReference>
<dbReference type="InterPro" id="IPR011050">
    <property type="entry name" value="Pectin_lyase_fold/virulence"/>
</dbReference>